<comment type="caution">
    <text evidence="3">The sequence shown here is derived from an EMBL/GenBank/DDBJ whole genome shotgun (WGS) entry which is preliminary data.</text>
</comment>
<evidence type="ECO:0000256" key="1">
    <source>
        <dbReference type="SAM" id="SignalP"/>
    </source>
</evidence>
<dbReference type="RefSeq" id="WP_183470959.1">
    <property type="nucleotide sequence ID" value="NZ_JACHVU010000009.1"/>
</dbReference>
<dbReference type="EMBL" id="JACHVU010000009">
    <property type="protein sequence ID" value="MBB2992325.1"/>
    <property type="molecule type" value="Genomic_DNA"/>
</dbReference>
<dbReference type="PROSITE" id="PS51257">
    <property type="entry name" value="PROKAR_LIPOPROTEIN"/>
    <property type="match status" value="1"/>
</dbReference>
<dbReference type="InterPro" id="IPR038232">
    <property type="entry name" value="PknH-like_Extracell_sf"/>
</dbReference>
<name>A0A839QCV0_MYCIR</name>
<sequence length="247" mass="24660">MSRRVAGVVAAAVCLGGAVSACADGPAEDRPVVRIAEAAQPSPAIPLGRFLPTAPELAGVLGTGPTGLIGDPVEGDADMLLRSVAEAQASPAECVSAAYRLQSVVYQASPVRSVASVTWAGGGFDGPPVSVFSAVVQMAGSAAAQEFFASVSEQWRRCNGETVAVQIPGNGAGEMSRVTDVAFDERVVSASVLHASGGSGSPTGLRAIGLAGDCIVEIELTDPRPAGSPRGAVAVAGVILDKIAAVR</sequence>
<feature type="domain" description="PknH-like extracellular" evidence="2">
    <location>
        <begin position="44"/>
        <end position="242"/>
    </location>
</feature>
<evidence type="ECO:0000313" key="3">
    <source>
        <dbReference type="EMBL" id="MBB2992325.1"/>
    </source>
</evidence>
<keyword evidence="4" id="KW-1185">Reference proteome</keyword>
<organism evidence="3 4">
    <name type="scientific">Mycolicibacterium iranicum</name>
    <name type="common">Mycobacterium iranicum</name>
    <dbReference type="NCBI Taxonomy" id="912594"/>
    <lineage>
        <taxon>Bacteria</taxon>
        <taxon>Bacillati</taxon>
        <taxon>Actinomycetota</taxon>
        <taxon>Actinomycetes</taxon>
        <taxon>Mycobacteriales</taxon>
        <taxon>Mycobacteriaceae</taxon>
        <taxon>Mycolicibacterium</taxon>
    </lineage>
</organism>
<protein>
    <recommendedName>
        <fullName evidence="2">PknH-like extracellular domain-containing protein</fullName>
    </recommendedName>
</protein>
<dbReference type="AlphaFoldDB" id="A0A839QCV0"/>
<proteinExistence type="predicted"/>
<gene>
    <name evidence="3" type="ORF">FHR72_003824</name>
</gene>
<keyword evidence="1" id="KW-0732">Signal</keyword>
<reference evidence="3 4" key="1">
    <citation type="submission" date="2020-08" db="EMBL/GenBank/DDBJ databases">
        <title>The Agave Microbiome: Exploring the role of microbial communities in plant adaptations to desert environments.</title>
        <authorList>
            <person name="Partida-Martinez L.P."/>
        </authorList>
    </citation>
    <scope>NUCLEOTIDE SEQUENCE [LARGE SCALE GENOMIC DNA]</scope>
    <source>
        <strain evidence="3 4">AT2.18</strain>
    </source>
</reference>
<evidence type="ECO:0000313" key="4">
    <source>
        <dbReference type="Proteomes" id="UP000550501"/>
    </source>
</evidence>
<dbReference type="Proteomes" id="UP000550501">
    <property type="component" value="Unassembled WGS sequence"/>
</dbReference>
<accession>A0A839QCV0</accession>
<dbReference type="Pfam" id="PF14032">
    <property type="entry name" value="PknH_C"/>
    <property type="match status" value="1"/>
</dbReference>
<dbReference type="Gene3D" id="3.40.1000.70">
    <property type="entry name" value="PknH-like extracellular domain"/>
    <property type="match status" value="1"/>
</dbReference>
<feature type="chain" id="PRO_5032457231" description="PknH-like extracellular domain-containing protein" evidence="1">
    <location>
        <begin position="24"/>
        <end position="247"/>
    </location>
</feature>
<dbReference type="InterPro" id="IPR026954">
    <property type="entry name" value="PknH-like_Extracell"/>
</dbReference>
<feature type="signal peptide" evidence="1">
    <location>
        <begin position="1"/>
        <end position="23"/>
    </location>
</feature>
<evidence type="ECO:0000259" key="2">
    <source>
        <dbReference type="Pfam" id="PF14032"/>
    </source>
</evidence>